<keyword evidence="10" id="KW-0456">Lyase</keyword>
<evidence type="ECO:0000313" key="13">
    <source>
        <dbReference type="EMBL" id="CAJ0585656.1"/>
    </source>
</evidence>
<dbReference type="GO" id="GO:0016829">
    <property type="term" value="F:lyase activity"/>
    <property type="evidence" value="ECO:0007669"/>
    <property type="project" value="UniProtKB-KW"/>
</dbReference>
<dbReference type="InterPro" id="IPR039787">
    <property type="entry name" value="ENDOU"/>
</dbReference>
<comment type="caution">
    <text evidence="13">The sequence shown here is derived from an EMBL/GenBank/DDBJ whole genome shotgun (WGS) entry which is preliminary data.</text>
</comment>
<evidence type="ECO:0000259" key="12">
    <source>
        <dbReference type="PROSITE" id="PS51959"/>
    </source>
</evidence>
<feature type="signal peptide" evidence="11">
    <location>
        <begin position="1"/>
        <end position="16"/>
    </location>
</feature>
<evidence type="ECO:0000256" key="1">
    <source>
        <dbReference type="ARBA" id="ARBA00001936"/>
    </source>
</evidence>
<dbReference type="Proteomes" id="UP001177023">
    <property type="component" value="Unassembled WGS sequence"/>
</dbReference>
<feature type="non-terminal residue" evidence="13">
    <location>
        <position position="1"/>
    </location>
</feature>
<dbReference type="PANTHER" id="PTHR12439:SF11">
    <property type="entry name" value="URIDYLATE-SPECIFIC ENDORIBONUCLEASE"/>
    <property type="match status" value="1"/>
</dbReference>
<evidence type="ECO:0000256" key="8">
    <source>
        <dbReference type="ARBA" id="ARBA00022884"/>
    </source>
</evidence>
<comment type="cofactor">
    <cofactor evidence="1 11">
        <name>Mn(2+)</name>
        <dbReference type="ChEBI" id="CHEBI:29035"/>
    </cofactor>
</comment>
<dbReference type="GO" id="GO:0016787">
    <property type="term" value="F:hydrolase activity"/>
    <property type="evidence" value="ECO:0007669"/>
    <property type="project" value="UniProtKB-KW"/>
</dbReference>
<organism evidence="13 14">
    <name type="scientific">Mesorhabditis spiculigera</name>
    <dbReference type="NCBI Taxonomy" id="96644"/>
    <lineage>
        <taxon>Eukaryota</taxon>
        <taxon>Metazoa</taxon>
        <taxon>Ecdysozoa</taxon>
        <taxon>Nematoda</taxon>
        <taxon>Chromadorea</taxon>
        <taxon>Rhabditida</taxon>
        <taxon>Rhabditina</taxon>
        <taxon>Rhabditomorpha</taxon>
        <taxon>Rhabditoidea</taxon>
        <taxon>Rhabditidae</taxon>
        <taxon>Mesorhabditinae</taxon>
        <taxon>Mesorhabditis</taxon>
    </lineage>
</organism>
<gene>
    <name evidence="13" type="ORF">MSPICULIGERA_LOCUS23668</name>
</gene>
<dbReference type="InterPro" id="IPR037227">
    <property type="entry name" value="EndoU-like"/>
</dbReference>
<evidence type="ECO:0000313" key="14">
    <source>
        <dbReference type="Proteomes" id="UP001177023"/>
    </source>
</evidence>
<protein>
    <recommendedName>
        <fullName evidence="12">EndoU domain-containing protein</fullName>
    </recommendedName>
</protein>
<evidence type="ECO:0000256" key="7">
    <source>
        <dbReference type="ARBA" id="ARBA00022801"/>
    </source>
</evidence>
<evidence type="ECO:0000256" key="5">
    <source>
        <dbReference type="ARBA" id="ARBA00022723"/>
    </source>
</evidence>
<keyword evidence="14" id="KW-1185">Reference proteome</keyword>
<proteinExistence type="inferred from homology"/>
<dbReference type="GO" id="GO:0003723">
    <property type="term" value="F:RNA binding"/>
    <property type="evidence" value="ECO:0007669"/>
    <property type="project" value="UniProtKB-UniRule"/>
</dbReference>
<comment type="similarity">
    <text evidence="2 11">Belongs to the ENDOU family.</text>
</comment>
<keyword evidence="7 11" id="KW-0378">Hydrolase</keyword>
<feature type="domain" description="EndoU" evidence="12">
    <location>
        <begin position="29"/>
        <end position="298"/>
    </location>
</feature>
<comment type="subunit">
    <text evidence="3 11">Monomer.</text>
</comment>
<sequence length="308" mass="35432">MLRLLLSAFLISLGQAAQSFDQIPNFAISNDELLKLADKLRAVDDNKASRGQIVVNFQGHTTTRDTTDNANAKFFSKVDSSLLRKPTYEQFLLLNNNFERQTGVKEPKVSASEEKSETTKFIDLIFQTRPWKTLYEYMNKNKHPFASDPATWRFWIAQLWFVHYSRARGLPDTSGFEHVFMGEAKNGEVSGMHNWLRMYYLERNVTEQFDYKGFLVKRGNLMGALKFSWQSEMKRSGSLLIGTSPEFDMALYTMCFLSRRGRKTCDVEIDGCDLQITSYDLTQQGKVFVGSVFPSAGRMTDKCRRMNN</sequence>
<dbReference type="Pfam" id="PF09412">
    <property type="entry name" value="XendoU"/>
    <property type="match status" value="1"/>
</dbReference>
<evidence type="ECO:0000256" key="6">
    <source>
        <dbReference type="ARBA" id="ARBA00022759"/>
    </source>
</evidence>
<dbReference type="GO" id="GO:0004521">
    <property type="term" value="F:RNA endonuclease activity"/>
    <property type="evidence" value="ECO:0007669"/>
    <property type="project" value="UniProtKB-UniRule"/>
</dbReference>
<evidence type="ECO:0000256" key="2">
    <source>
        <dbReference type="ARBA" id="ARBA00010168"/>
    </source>
</evidence>
<keyword evidence="11" id="KW-0732">Signal</keyword>
<dbReference type="CDD" id="cd21159">
    <property type="entry name" value="XendoU"/>
    <property type="match status" value="1"/>
</dbReference>
<dbReference type="AlphaFoldDB" id="A0AA36DFQ0"/>
<dbReference type="EMBL" id="CATQJA010002706">
    <property type="protein sequence ID" value="CAJ0585656.1"/>
    <property type="molecule type" value="Genomic_DNA"/>
</dbReference>
<dbReference type="SUPFAM" id="SSF142877">
    <property type="entry name" value="EndoU-like"/>
    <property type="match status" value="1"/>
</dbReference>
<evidence type="ECO:0000256" key="4">
    <source>
        <dbReference type="ARBA" id="ARBA00022722"/>
    </source>
</evidence>
<accession>A0AA36DFQ0</accession>
<evidence type="ECO:0000256" key="10">
    <source>
        <dbReference type="ARBA" id="ARBA00023239"/>
    </source>
</evidence>
<dbReference type="InterPro" id="IPR018998">
    <property type="entry name" value="EndoU_C"/>
</dbReference>
<keyword evidence="4 11" id="KW-0540">Nuclease</keyword>
<evidence type="ECO:0000256" key="9">
    <source>
        <dbReference type="ARBA" id="ARBA00023211"/>
    </source>
</evidence>
<keyword evidence="8 11" id="KW-0694">RNA-binding</keyword>
<evidence type="ECO:0000256" key="3">
    <source>
        <dbReference type="ARBA" id="ARBA00011245"/>
    </source>
</evidence>
<keyword evidence="6 11" id="KW-0255">Endonuclease</keyword>
<name>A0AA36DFQ0_9BILA</name>
<dbReference type="PANTHER" id="PTHR12439">
    <property type="entry name" value="PLACENTAL PROTEIN 11-RELATED"/>
    <property type="match status" value="1"/>
</dbReference>
<dbReference type="GO" id="GO:0046872">
    <property type="term" value="F:metal ion binding"/>
    <property type="evidence" value="ECO:0007669"/>
    <property type="project" value="UniProtKB-UniRule"/>
</dbReference>
<keyword evidence="5 11" id="KW-0479">Metal-binding</keyword>
<evidence type="ECO:0000256" key="11">
    <source>
        <dbReference type="RuleBase" id="RU367085"/>
    </source>
</evidence>
<reference evidence="13" key="1">
    <citation type="submission" date="2023-06" db="EMBL/GenBank/DDBJ databases">
        <authorList>
            <person name="Delattre M."/>
        </authorList>
    </citation>
    <scope>NUCLEOTIDE SEQUENCE</scope>
    <source>
        <strain evidence="13">AF72</strain>
    </source>
</reference>
<keyword evidence="9 11" id="KW-0464">Manganese</keyword>
<dbReference type="PROSITE" id="PS51959">
    <property type="entry name" value="ENDOU"/>
    <property type="match status" value="1"/>
</dbReference>
<feature type="chain" id="PRO_5041480737" description="EndoU domain-containing protein" evidence="11">
    <location>
        <begin position="17"/>
        <end position="308"/>
    </location>
</feature>